<evidence type="ECO:0000313" key="1">
    <source>
        <dbReference type="EMBL" id="GAA4240838.1"/>
    </source>
</evidence>
<keyword evidence="2" id="KW-1185">Reference proteome</keyword>
<gene>
    <name evidence="1" type="ORF">GCM10022292_05000</name>
</gene>
<evidence type="ECO:0000313" key="2">
    <source>
        <dbReference type="Proteomes" id="UP001501682"/>
    </source>
</evidence>
<proteinExistence type="predicted"/>
<protein>
    <submittedName>
        <fullName evidence="1">Uncharacterized protein</fullName>
    </submittedName>
</protein>
<name>A0ABP8CLU0_9FLAO</name>
<sequence>MPDLEHNKALNTVVLIDSKGFDSELLNDEPSHYQILGKAMILNDNIFKLIDQSERLPKHKFDFFLEKYLEHVNFVLYVSNWMENNIEIDISDLREETKKSFKSQTQVFLKHVEDLKSHIILPNKSLEKQKVNVLKFIENDLTDIKNVLNLNSVKPNDSVENVATKTSIKNKNKLPLITEEDAEDFLLETVFQIRKGYIKK</sequence>
<reference evidence="2" key="1">
    <citation type="journal article" date="2019" name="Int. J. Syst. Evol. Microbiol.">
        <title>The Global Catalogue of Microorganisms (GCM) 10K type strain sequencing project: providing services to taxonomists for standard genome sequencing and annotation.</title>
        <authorList>
            <consortium name="The Broad Institute Genomics Platform"/>
            <consortium name="The Broad Institute Genome Sequencing Center for Infectious Disease"/>
            <person name="Wu L."/>
            <person name="Ma J."/>
        </authorList>
    </citation>
    <scope>NUCLEOTIDE SEQUENCE [LARGE SCALE GENOMIC DNA]</scope>
    <source>
        <strain evidence="2">JCM 17633</strain>
    </source>
</reference>
<organism evidence="1 2">
    <name type="scientific">Winogradskyella damuponensis</name>
    <dbReference type="NCBI Taxonomy" id="943939"/>
    <lineage>
        <taxon>Bacteria</taxon>
        <taxon>Pseudomonadati</taxon>
        <taxon>Bacteroidota</taxon>
        <taxon>Flavobacteriia</taxon>
        <taxon>Flavobacteriales</taxon>
        <taxon>Flavobacteriaceae</taxon>
        <taxon>Winogradskyella</taxon>
    </lineage>
</organism>
<accession>A0ABP8CLU0</accession>
<dbReference type="EMBL" id="BAABCB010000002">
    <property type="protein sequence ID" value="GAA4240838.1"/>
    <property type="molecule type" value="Genomic_DNA"/>
</dbReference>
<dbReference type="Proteomes" id="UP001501682">
    <property type="component" value="Unassembled WGS sequence"/>
</dbReference>
<comment type="caution">
    <text evidence="1">The sequence shown here is derived from an EMBL/GenBank/DDBJ whole genome shotgun (WGS) entry which is preliminary data.</text>
</comment>